<feature type="compositionally biased region" description="Basic and acidic residues" evidence="9">
    <location>
        <begin position="388"/>
        <end position="439"/>
    </location>
</feature>
<keyword evidence="6" id="KW-0597">Phosphoprotein</keyword>
<evidence type="ECO:0000256" key="6">
    <source>
        <dbReference type="ARBA" id="ARBA00022553"/>
    </source>
</evidence>
<dbReference type="GO" id="GO:0006364">
    <property type="term" value="P:rRNA processing"/>
    <property type="evidence" value="ECO:0007669"/>
    <property type="project" value="UniProtKB-KW"/>
</dbReference>
<sequence>MSFLVSNAVSQDLLLIRDIIGVPEHVPQKPAPKIEDDISSSDSENGSEDEIEADLVKVEDEDPKLKAISAPTDSTSESESSDSDSSDSDDEEPSKMSVRDLDADDDGDSGVVTSVATYVQTRNEVVETDIVIPDIDEVGPDEILERVGEIMSIMDKIVIVKGAPRDVASRASDHALDCDTLLVFEDRKVLGYIYETFGPTSQPLYQVKFSATYPIIEDRVQLSCPVFHVPQRSNFVSVNQIQRFKGSDASNMHDEEPADDELEFSDDEAEAAYKSGLKRKRESRTNFVSTSRGSTPSPALMRDQDLAFMERNPYDDHSPYDDNFGSGPSRPPPIPYDHPYSDEYNNVLPESLDPAPVVRPTPLSRSNSEDYDGFAGRTRGRGRGRGSGFERSEGRGRGRGRERQRGERGKGGHGRGNNDRPARHEARPAPRMEPYDHHQPRPLSPTSMAIARATGQLPDGSDFTPQPLSAPNTSTAPWGYDPAQQFNFGYQQPFVQPHINPRFASAFMNFDFQHPQSSQPYYQPPPSSSSWTDEWTVHSGNDSSTNNNS</sequence>
<evidence type="ECO:0000313" key="11">
    <source>
        <dbReference type="Proteomes" id="UP001215280"/>
    </source>
</evidence>
<dbReference type="GO" id="GO:0001522">
    <property type="term" value="P:pseudouridine synthesis"/>
    <property type="evidence" value="ECO:0007669"/>
    <property type="project" value="InterPro"/>
</dbReference>
<feature type="compositionally biased region" description="Acidic residues" evidence="9">
    <location>
        <begin position="79"/>
        <end position="92"/>
    </location>
</feature>
<reference evidence="10" key="1">
    <citation type="submission" date="2023-03" db="EMBL/GenBank/DDBJ databases">
        <title>Massive genome expansion in bonnet fungi (Mycena s.s.) driven by repeated elements and novel gene families across ecological guilds.</title>
        <authorList>
            <consortium name="Lawrence Berkeley National Laboratory"/>
            <person name="Harder C.B."/>
            <person name="Miyauchi S."/>
            <person name="Viragh M."/>
            <person name="Kuo A."/>
            <person name="Thoen E."/>
            <person name="Andreopoulos B."/>
            <person name="Lu D."/>
            <person name="Skrede I."/>
            <person name="Drula E."/>
            <person name="Henrissat B."/>
            <person name="Morin E."/>
            <person name="Kohler A."/>
            <person name="Barry K."/>
            <person name="LaButti K."/>
            <person name="Morin E."/>
            <person name="Salamov A."/>
            <person name="Lipzen A."/>
            <person name="Mereny Z."/>
            <person name="Hegedus B."/>
            <person name="Baldrian P."/>
            <person name="Stursova M."/>
            <person name="Weitz H."/>
            <person name="Taylor A."/>
            <person name="Grigoriev I.V."/>
            <person name="Nagy L.G."/>
            <person name="Martin F."/>
            <person name="Kauserud H."/>
        </authorList>
    </citation>
    <scope>NUCLEOTIDE SEQUENCE</scope>
    <source>
        <strain evidence="10">CBHHK188m</strain>
    </source>
</reference>
<organism evidence="10 11">
    <name type="scientific">Mycena maculata</name>
    <dbReference type="NCBI Taxonomy" id="230809"/>
    <lineage>
        <taxon>Eukaryota</taxon>
        <taxon>Fungi</taxon>
        <taxon>Dikarya</taxon>
        <taxon>Basidiomycota</taxon>
        <taxon>Agaricomycotina</taxon>
        <taxon>Agaricomycetes</taxon>
        <taxon>Agaricomycetidae</taxon>
        <taxon>Agaricales</taxon>
        <taxon>Marasmiineae</taxon>
        <taxon>Mycenaceae</taxon>
        <taxon>Mycena</taxon>
    </lineage>
</organism>
<feature type="compositionally biased region" description="Polar residues" evidence="9">
    <location>
        <begin position="463"/>
        <end position="476"/>
    </location>
</feature>
<dbReference type="Proteomes" id="UP001215280">
    <property type="component" value="Unassembled WGS sequence"/>
</dbReference>
<dbReference type="InterPro" id="IPR038664">
    <property type="entry name" value="Gar1/Naf1_Cbf5-bd_sf"/>
</dbReference>
<dbReference type="Pfam" id="PF04410">
    <property type="entry name" value="Gar1"/>
    <property type="match status" value="1"/>
</dbReference>
<evidence type="ECO:0000256" key="4">
    <source>
        <dbReference type="ARBA" id="ARBA00022517"/>
    </source>
</evidence>
<dbReference type="Gene3D" id="2.40.10.230">
    <property type="entry name" value="Probable tRNA pseudouridine synthase domain"/>
    <property type="match status" value="1"/>
</dbReference>
<feature type="compositionally biased region" description="Polar residues" evidence="9">
    <location>
        <begin position="538"/>
        <end position="549"/>
    </location>
</feature>
<dbReference type="GO" id="GO:0005634">
    <property type="term" value="C:nucleus"/>
    <property type="evidence" value="ECO:0007669"/>
    <property type="project" value="UniProtKB-SubCell"/>
</dbReference>
<feature type="region of interest" description="Disordered" evidence="9">
    <location>
        <begin position="514"/>
        <end position="549"/>
    </location>
</feature>
<dbReference type="GO" id="GO:0005732">
    <property type="term" value="C:sno(s)RNA-containing ribonucleoprotein complex"/>
    <property type="evidence" value="ECO:0007669"/>
    <property type="project" value="InterPro"/>
</dbReference>
<feature type="region of interest" description="Disordered" evidence="9">
    <location>
        <begin position="275"/>
        <end position="476"/>
    </location>
</feature>
<dbReference type="EMBL" id="JARJLG010000065">
    <property type="protein sequence ID" value="KAJ7754937.1"/>
    <property type="molecule type" value="Genomic_DNA"/>
</dbReference>
<evidence type="ECO:0000256" key="7">
    <source>
        <dbReference type="ARBA" id="ARBA00022884"/>
    </source>
</evidence>
<dbReference type="PANTHER" id="PTHR31633">
    <property type="entry name" value="H/ACA RIBONUCLEOPROTEIN COMPLEX NON-CORE SUBUNIT NAF1"/>
    <property type="match status" value="1"/>
</dbReference>
<dbReference type="AlphaFoldDB" id="A0AAD7NCF7"/>
<protein>
    <recommendedName>
        <fullName evidence="3">H/ACA ribonucleoprotein complex non-core subunit NAF1</fullName>
    </recommendedName>
</protein>
<comment type="caution">
    <text evidence="10">The sequence shown here is derived from an EMBL/GenBank/DDBJ whole genome shotgun (WGS) entry which is preliminary data.</text>
</comment>
<keyword evidence="4" id="KW-0690">Ribosome biogenesis</keyword>
<dbReference type="SUPFAM" id="SSF50447">
    <property type="entry name" value="Translation proteins"/>
    <property type="match status" value="1"/>
</dbReference>
<proteinExistence type="inferred from homology"/>
<dbReference type="GO" id="GO:0003723">
    <property type="term" value="F:RNA binding"/>
    <property type="evidence" value="ECO:0007669"/>
    <property type="project" value="UniProtKB-KW"/>
</dbReference>
<comment type="similarity">
    <text evidence="2">Belongs to the NAF1 family.</text>
</comment>
<keyword evidence="5" id="KW-0698">rRNA processing</keyword>
<evidence type="ECO:0000256" key="5">
    <source>
        <dbReference type="ARBA" id="ARBA00022552"/>
    </source>
</evidence>
<dbReference type="InterPro" id="IPR040309">
    <property type="entry name" value="Naf1"/>
</dbReference>
<evidence type="ECO:0000256" key="3">
    <source>
        <dbReference type="ARBA" id="ARBA00021438"/>
    </source>
</evidence>
<keyword evidence="7" id="KW-0694">RNA-binding</keyword>
<evidence type="ECO:0000256" key="9">
    <source>
        <dbReference type="SAM" id="MobiDB-lite"/>
    </source>
</evidence>
<dbReference type="GO" id="GO:0000493">
    <property type="term" value="P:box H/ACA snoRNP assembly"/>
    <property type="evidence" value="ECO:0007669"/>
    <property type="project" value="InterPro"/>
</dbReference>
<feature type="compositionally biased region" description="Polar residues" evidence="9">
    <location>
        <begin position="285"/>
        <end position="297"/>
    </location>
</feature>
<evidence type="ECO:0000256" key="1">
    <source>
        <dbReference type="ARBA" id="ARBA00004123"/>
    </source>
</evidence>
<keyword evidence="11" id="KW-1185">Reference proteome</keyword>
<accession>A0AAD7NCF7</accession>
<evidence type="ECO:0000313" key="10">
    <source>
        <dbReference type="EMBL" id="KAJ7754937.1"/>
    </source>
</evidence>
<gene>
    <name evidence="10" type="ORF">DFH07DRAFT_822228</name>
</gene>
<dbReference type="InterPro" id="IPR009000">
    <property type="entry name" value="Transl_B-barrel_sf"/>
</dbReference>
<name>A0AAD7NCF7_9AGAR</name>
<dbReference type="PANTHER" id="PTHR31633:SF1">
    <property type="entry name" value="H_ACA RIBONUCLEOPROTEIN COMPLEX NON-CORE SUBUNIT NAF1"/>
    <property type="match status" value="1"/>
</dbReference>
<evidence type="ECO:0000256" key="2">
    <source>
        <dbReference type="ARBA" id="ARBA00009801"/>
    </source>
</evidence>
<dbReference type="InterPro" id="IPR007504">
    <property type="entry name" value="H/ACA_rnp_Gar1/Naf1"/>
</dbReference>
<keyword evidence="8" id="KW-0539">Nucleus</keyword>
<evidence type="ECO:0000256" key="8">
    <source>
        <dbReference type="ARBA" id="ARBA00023242"/>
    </source>
</evidence>
<feature type="region of interest" description="Disordered" evidence="9">
    <location>
        <begin position="21"/>
        <end position="109"/>
    </location>
</feature>
<comment type="subcellular location">
    <subcellularLocation>
        <location evidence="1">Nucleus</location>
    </subcellularLocation>
</comment>